<evidence type="ECO:0000313" key="26">
    <source>
        <dbReference type="RefSeq" id="XP_030643851.1"/>
    </source>
</evidence>
<dbReference type="Pfam" id="PF00520">
    <property type="entry name" value="Ion_trans"/>
    <property type="match status" value="2"/>
</dbReference>
<evidence type="ECO:0000256" key="11">
    <source>
        <dbReference type="ARBA" id="ARBA00022837"/>
    </source>
</evidence>
<protein>
    <recommendedName>
        <fullName evidence="21">Two pore channel protein 2</fullName>
    </recommendedName>
    <alternativeName>
        <fullName evidence="22">Two pore calcium channel protein 2</fullName>
    </alternativeName>
</protein>
<comment type="subcellular location">
    <subcellularLocation>
        <location evidence="1">Late endosome membrane</location>
        <topology evidence="1">Multi-pass membrane protein</topology>
    </subcellularLocation>
    <subcellularLocation>
        <location evidence="2">Lysosome membrane</location>
        <topology evidence="2">Multi-pass membrane protein</topology>
    </subcellularLocation>
</comment>
<evidence type="ECO:0000313" key="25">
    <source>
        <dbReference type="Proteomes" id="UP000504632"/>
    </source>
</evidence>
<dbReference type="InterPro" id="IPR027359">
    <property type="entry name" value="Volt_channel_dom_sf"/>
</dbReference>
<feature type="transmembrane region" description="Helical" evidence="23">
    <location>
        <begin position="505"/>
        <end position="525"/>
    </location>
</feature>
<dbReference type="FunFam" id="1.20.120.350:FF:000073">
    <property type="entry name" value="Two pore segment channel 2"/>
    <property type="match status" value="1"/>
</dbReference>
<keyword evidence="13 23" id="KW-1133">Transmembrane helix</keyword>
<evidence type="ECO:0000256" key="4">
    <source>
        <dbReference type="ARBA" id="ARBA00011738"/>
    </source>
</evidence>
<evidence type="ECO:0000256" key="3">
    <source>
        <dbReference type="ARBA" id="ARBA00009286"/>
    </source>
</evidence>
<feature type="transmembrane region" description="Helical" evidence="23">
    <location>
        <begin position="288"/>
        <end position="312"/>
    </location>
</feature>
<feature type="transmembrane region" description="Helical" evidence="23">
    <location>
        <begin position="118"/>
        <end position="136"/>
    </location>
</feature>
<evidence type="ECO:0000256" key="8">
    <source>
        <dbReference type="ARBA" id="ARBA00022692"/>
    </source>
</evidence>
<evidence type="ECO:0000256" key="10">
    <source>
        <dbReference type="ARBA" id="ARBA00022753"/>
    </source>
</evidence>
<comment type="catalytic activity">
    <reaction evidence="20">
        <text>Na(+)(in) = Na(+)(out)</text>
        <dbReference type="Rhea" id="RHEA:34963"/>
        <dbReference type="ChEBI" id="CHEBI:29101"/>
    </reaction>
    <physiologicalReaction direction="right-to-left" evidence="20">
        <dbReference type="Rhea" id="RHEA:34965"/>
    </physiologicalReaction>
</comment>
<name>A0A6J2WKK2_CHACN</name>
<evidence type="ECO:0000256" key="5">
    <source>
        <dbReference type="ARBA" id="ARBA00022448"/>
    </source>
</evidence>
<keyword evidence="11" id="KW-0106">Calcium</keyword>
<evidence type="ECO:0000256" key="6">
    <source>
        <dbReference type="ARBA" id="ARBA00022568"/>
    </source>
</evidence>
<keyword evidence="16" id="KW-0325">Glycoprotein</keyword>
<evidence type="ECO:0000259" key="24">
    <source>
        <dbReference type="Pfam" id="PF00520"/>
    </source>
</evidence>
<feature type="transmembrane region" description="Helical" evidence="23">
    <location>
        <begin position="156"/>
        <end position="178"/>
    </location>
</feature>
<evidence type="ECO:0000256" key="13">
    <source>
        <dbReference type="ARBA" id="ARBA00022989"/>
    </source>
</evidence>
<dbReference type="InterPro" id="IPR005821">
    <property type="entry name" value="Ion_trans_dom"/>
</dbReference>
<sequence length="755" mass="87637">MEDYPLLPKSILKNSRDYGLNGRAADLRARRSSTWVTGEEDLYIQQAVILIEDAIHYRSINHRMDLRSLRVYRWYFSRIYQRGLNVVITVILALAFIEKPSSMSVTSDLRYKLSPWEAPCGLTESIELICLLIFTLDLTIKVYLIDWEEFWKCKWLMCYLVVIVGSIVDWTLSLSVVCNEVRHHLSIRKIIRPFFLLQNSSLMKKTLKCIKRTLPEITSVILLILLHLCLFTMFGMVIFARGEETEDSGEWESYFKDLPQSLSSLLVLLTTANNPDVMTPAYSSNRSYSLFFILFSSIGTYFLMHLLTAAIYNQFRGYLLLSIQTSVLRRCMGIRAAFELLSGQNLSQSLAGDNTVERAQVKTVVKVLKKVEMKAYYKQAIIKRALQSYSGFIEREAFQKLFDELDKDRIKEHPPVPEYTSRLPQKIQCFFRYYYGTQVGNAVALVNIICIFIILVMDSHKIVSQRDEFYLETINCFFIVYYLLEMILKIIALGWRGYLSYGNNIFDGLLTVFLVGLQISIFATYRLPYPNWNPAQKGLLSLWEMARLVNMLIVFRFLRIIPNIKLMALAASTLVDLVKNLRAFAGILVVVYYVFAILGVWLFRGAIPAPGNISANVNSSTNRMTVNLSENCGTYEQLGYWANNFDDFASALVLLYNIMVVNNWQVFLEAYSRYTSEWSKIYFIFWWLTSSVLWVNLFVALILENFIYKWDRSHDSSITEVETTLQLMFREHIQKPSEEEVVTRLHEHPHLHLTL</sequence>
<feature type="domain" description="Ion transport" evidence="24">
    <location>
        <begin position="445"/>
        <end position="706"/>
    </location>
</feature>
<dbReference type="FunFam" id="1.10.287.70:FF:000129">
    <property type="entry name" value="Two pore calcium channel protein 1"/>
    <property type="match status" value="1"/>
</dbReference>
<keyword evidence="14" id="KW-0406">Ion transport</keyword>
<comment type="catalytic activity">
    <reaction evidence="19">
        <text>Ca(2+)(in) = Ca(2+)(out)</text>
        <dbReference type="Rhea" id="RHEA:29671"/>
        <dbReference type="ChEBI" id="CHEBI:29108"/>
    </reaction>
    <physiologicalReaction direction="right-to-left" evidence="19">
        <dbReference type="Rhea" id="RHEA:29673"/>
    </physiologicalReaction>
</comment>
<comment type="subunit">
    <text evidence="4">Homodimer.</text>
</comment>
<dbReference type="GO" id="GO:0015280">
    <property type="term" value="F:ligand-gated sodium channel activity"/>
    <property type="evidence" value="ECO:0007669"/>
    <property type="project" value="TreeGrafter"/>
</dbReference>
<evidence type="ECO:0000256" key="9">
    <source>
        <dbReference type="ARBA" id="ARBA00022737"/>
    </source>
</evidence>
<dbReference type="SUPFAM" id="SSF81324">
    <property type="entry name" value="Voltage-gated potassium channels"/>
    <property type="match status" value="2"/>
</dbReference>
<evidence type="ECO:0000256" key="22">
    <source>
        <dbReference type="ARBA" id="ARBA00076394"/>
    </source>
</evidence>
<dbReference type="FunFam" id="1.10.287.70:FF:000104">
    <property type="entry name" value="Two pore calcium channel protein 2"/>
    <property type="match status" value="1"/>
</dbReference>
<keyword evidence="12" id="KW-0851">Voltage-gated channel</keyword>
<feature type="domain" description="Ion transport" evidence="24">
    <location>
        <begin position="103"/>
        <end position="315"/>
    </location>
</feature>
<dbReference type="InterPro" id="IPR028798">
    <property type="entry name" value="TPC2"/>
</dbReference>
<dbReference type="GO" id="GO:0031902">
    <property type="term" value="C:late endosome membrane"/>
    <property type="evidence" value="ECO:0007669"/>
    <property type="project" value="UniProtKB-SubCell"/>
</dbReference>
<evidence type="ECO:0000256" key="14">
    <source>
        <dbReference type="ARBA" id="ARBA00023065"/>
    </source>
</evidence>
<evidence type="ECO:0000256" key="2">
    <source>
        <dbReference type="ARBA" id="ARBA00004155"/>
    </source>
</evidence>
<dbReference type="Gene3D" id="1.20.120.350">
    <property type="entry name" value="Voltage-gated potassium channels. Chain C"/>
    <property type="match status" value="2"/>
</dbReference>
<dbReference type="PANTHER" id="PTHR46768">
    <property type="entry name" value="TWO PORE CALCIUM CHANNEL PROTEIN 2"/>
    <property type="match status" value="1"/>
</dbReference>
<dbReference type="GO" id="GO:0005765">
    <property type="term" value="C:lysosomal membrane"/>
    <property type="evidence" value="ECO:0007669"/>
    <property type="project" value="UniProtKB-SubCell"/>
</dbReference>
<keyword evidence="8 23" id="KW-0812">Transmembrane</keyword>
<feature type="transmembrane region" description="Helical" evidence="23">
    <location>
        <begin position="220"/>
        <end position="240"/>
    </location>
</feature>
<evidence type="ECO:0000256" key="18">
    <source>
        <dbReference type="ARBA" id="ARBA00023303"/>
    </source>
</evidence>
<dbReference type="InParanoid" id="A0A6J2WKK2"/>
<dbReference type="PANTHER" id="PTHR46768:SF1">
    <property type="entry name" value="TWO PORE CHANNEL PROTEIN 2"/>
    <property type="match status" value="1"/>
</dbReference>
<evidence type="ECO:0000256" key="16">
    <source>
        <dbReference type="ARBA" id="ARBA00023180"/>
    </source>
</evidence>
<keyword evidence="7" id="KW-0107">Calcium channel</keyword>
<evidence type="ECO:0000256" key="19">
    <source>
        <dbReference type="ARBA" id="ARBA00044615"/>
    </source>
</evidence>
<keyword evidence="25" id="KW-1185">Reference proteome</keyword>
<evidence type="ECO:0000256" key="7">
    <source>
        <dbReference type="ARBA" id="ARBA00022673"/>
    </source>
</evidence>
<accession>A0A6J2WKK2</accession>
<dbReference type="GO" id="GO:0022832">
    <property type="term" value="F:voltage-gated channel activity"/>
    <property type="evidence" value="ECO:0007669"/>
    <property type="project" value="InterPro"/>
</dbReference>
<evidence type="ECO:0000256" key="15">
    <source>
        <dbReference type="ARBA" id="ARBA00023136"/>
    </source>
</evidence>
<comment type="similarity">
    <text evidence="3">Belongs to the calcium channel alpha-1 subunit (TC 1.A.1.11) family. Two pore calcium channel subfamily.</text>
</comment>
<feature type="transmembrane region" description="Helical" evidence="23">
    <location>
        <begin position="433"/>
        <end position="457"/>
    </location>
</feature>
<organism evidence="25 26">
    <name type="scientific">Chanos chanos</name>
    <name type="common">Milkfish</name>
    <name type="synonym">Mugil chanos</name>
    <dbReference type="NCBI Taxonomy" id="29144"/>
    <lineage>
        <taxon>Eukaryota</taxon>
        <taxon>Metazoa</taxon>
        <taxon>Chordata</taxon>
        <taxon>Craniata</taxon>
        <taxon>Vertebrata</taxon>
        <taxon>Euteleostomi</taxon>
        <taxon>Actinopterygii</taxon>
        <taxon>Neopterygii</taxon>
        <taxon>Teleostei</taxon>
        <taxon>Ostariophysi</taxon>
        <taxon>Gonorynchiformes</taxon>
        <taxon>Chanidae</taxon>
        <taxon>Chanos</taxon>
    </lineage>
</organism>
<evidence type="ECO:0000256" key="20">
    <source>
        <dbReference type="ARBA" id="ARBA00051945"/>
    </source>
</evidence>
<evidence type="ECO:0000256" key="12">
    <source>
        <dbReference type="ARBA" id="ARBA00022882"/>
    </source>
</evidence>
<evidence type="ECO:0000256" key="1">
    <source>
        <dbReference type="ARBA" id="ARBA00004107"/>
    </source>
</evidence>
<dbReference type="GO" id="GO:0075509">
    <property type="term" value="P:endocytosis involved in viral entry into host cell"/>
    <property type="evidence" value="ECO:0007669"/>
    <property type="project" value="TreeGrafter"/>
</dbReference>
<feature type="transmembrane region" description="Helical" evidence="23">
    <location>
        <begin position="681"/>
        <end position="703"/>
    </location>
</feature>
<dbReference type="GeneID" id="115823912"/>
<evidence type="ECO:0000256" key="17">
    <source>
        <dbReference type="ARBA" id="ARBA00023228"/>
    </source>
</evidence>
<reference evidence="26" key="1">
    <citation type="submission" date="2025-08" db="UniProtKB">
        <authorList>
            <consortium name="RefSeq"/>
        </authorList>
    </citation>
    <scope>IDENTIFICATION</scope>
</reference>
<feature type="transmembrane region" description="Helical" evidence="23">
    <location>
        <begin position="583"/>
        <end position="603"/>
    </location>
</feature>
<proteinExistence type="inferred from homology"/>
<keyword evidence="9" id="KW-0677">Repeat</keyword>
<gene>
    <name evidence="26" type="primary">LOC115823912</name>
</gene>
<feature type="transmembrane region" description="Helical" evidence="23">
    <location>
        <begin position="469"/>
        <end position="493"/>
    </location>
</feature>
<evidence type="ECO:0000256" key="23">
    <source>
        <dbReference type="SAM" id="Phobius"/>
    </source>
</evidence>
<dbReference type="OrthoDB" id="416585at2759"/>
<dbReference type="GO" id="GO:0097682">
    <property type="term" value="F:intracellularly phosphatidylinositol-3,5-bisphosphate-gated monatomic cation channel activity"/>
    <property type="evidence" value="ECO:0007669"/>
    <property type="project" value="TreeGrafter"/>
</dbReference>
<dbReference type="GO" id="GO:0019722">
    <property type="term" value="P:calcium-mediated signaling"/>
    <property type="evidence" value="ECO:0007669"/>
    <property type="project" value="TreeGrafter"/>
</dbReference>
<feature type="transmembrane region" description="Helical" evidence="23">
    <location>
        <begin position="545"/>
        <end position="562"/>
    </location>
</feature>
<keyword evidence="17" id="KW-0458">Lysosome</keyword>
<dbReference type="Gene3D" id="1.10.287.70">
    <property type="match status" value="2"/>
</dbReference>
<keyword evidence="6" id="KW-0109">Calcium transport</keyword>
<dbReference type="GO" id="GO:0034702">
    <property type="term" value="C:monoatomic ion channel complex"/>
    <property type="evidence" value="ECO:0007669"/>
    <property type="project" value="UniProtKB-KW"/>
</dbReference>
<dbReference type="RefSeq" id="XP_030643851.1">
    <property type="nucleotide sequence ID" value="XM_030787991.1"/>
</dbReference>
<dbReference type="GO" id="GO:0005262">
    <property type="term" value="F:calcium channel activity"/>
    <property type="evidence" value="ECO:0007669"/>
    <property type="project" value="UniProtKB-KW"/>
</dbReference>
<keyword evidence="5" id="KW-0813">Transport</keyword>
<dbReference type="AlphaFoldDB" id="A0A6J2WKK2"/>
<keyword evidence="15 23" id="KW-0472">Membrane</keyword>
<feature type="transmembrane region" description="Helical" evidence="23">
    <location>
        <begin position="79"/>
        <end position="97"/>
    </location>
</feature>
<keyword evidence="18" id="KW-0407">Ion channel</keyword>
<keyword evidence="10" id="KW-0967">Endosome</keyword>
<dbReference type="Proteomes" id="UP000504632">
    <property type="component" value="Chromosome 1"/>
</dbReference>
<evidence type="ECO:0000256" key="21">
    <source>
        <dbReference type="ARBA" id="ARBA00072840"/>
    </source>
</evidence>